<reference evidence="2 3" key="1">
    <citation type="submission" date="2014-04" db="EMBL/GenBank/DDBJ databases">
        <title>Genome evolution of avian class.</title>
        <authorList>
            <person name="Zhang G."/>
            <person name="Li C."/>
        </authorList>
    </citation>
    <scope>NUCLEOTIDE SEQUENCE [LARGE SCALE GENOMIC DNA]</scope>
    <source>
        <strain evidence="2">BGI_N324</strain>
    </source>
</reference>
<feature type="region of interest" description="Disordered" evidence="1">
    <location>
        <begin position="30"/>
        <end position="56"/>
    </location>
</feature>
<feature type="non-terminal residue" evidence="2">
    <location>
        <position position="56"/>
    </location>
</feature>
<dbReference type="Proteomes" id="UP000053330">
    <property type="component" value="Unassembled WGS sequence"/>
</dbReference>
<protein>
    <submittedName>
        <fullName evidence="2">Uncharacterized protein</fullName>
    </submittedName>
</protein>
<accession>A0A091KN88</accession>
<gene>
    <name evidence="2" type="ORF">N324_10711</name>
</gene>
<name>A0A091KN88_9AVES</name>
<proteinExistence type="predicted"/>
<dbReference type="EMBL" id="KK750123">
    <property type="protein sequence ID" value="KFP41512.1"/>
    <property type="molecule type" value="Genomic_DNA"/>
</dbReference>
<evidence type="ECO:0000313" key="2">
    <source>
        <dbReference type="EMBL" id="KFP41512.1"/>
    </source>
</evidence>
<evidence type="ECO:0000256" key="1">
    <source>
        <dbReference type="SAM" id="MobiDB-lite"/>
    </source>
</evidence>
<dbReference type="AlphaFoldDB" id="A0A091KN88"/>
<organism evidence="2 3">
    <name type="scientific">Chlamydotis macqueenii</name>
    <name type="common">Macqueen's bustard</name>
    <dbReference type="NCBI Taxonomy" id="187382"/>
    <lineage>
        <taxon>Eukaryota</taxon>
        <taxon>Metazoa</taxon>
        <taxon>Chordata</taxon>
        <taxon>Craniata</taxon>
        <taxon>Vertebrata</taxon>
        <taxon>Euteleostomi</taxon>
        <taxon>Archelosauria</taxon>
        <taxon>Archosauria</taxon>
        <taxon>Dinosauria</taxon>
        <taxon>Saurischia</taxon>
        <taxon>Theropoda</taxon>
        <taxon>Coelurosauria</taxon>
        <taxon>Aves</taxon>
        <taxon>Neognathae</taxon>
        <taxon>Neoaves</taxon>
        <taxon>Otidimorphae</taxon>
        <taxon>Otidiformes</taxon>
        <taxon>Otididae</taxon>
        <taxon>Chlamydotis</taxon>
    </lineage>
</organism>
<feature type="non-terminal residue" evidence="2">
    <location>
        <position position="1"/>
    </location>
</feature>
<evidence type="ECO:0000313" key="3">
    <source>
        <dbReference type="Proteomes" id="UP000053330"/>
    </source>
</evidence>
<sequence length="56" mass="6444">LMAQKVLLSLVTRPSGDKRGLRERFGEVQRGEVRRGSERRGSERFGEERRGEERSG</sequence>
<keyword evidence="3" id="KW-1185">Reference proteome</keyword>